<dbReference type="SUPFAM" id="SSF51445">
    <property type="entry name" value="(Trans)glycosidases"/>
    <property type="match status" value="1"/>
</dbReference>
<dbReference type="Gene3D" id="2.60.120.260">
    <property type="entry name" value="Galactose-binding domain-like"/>
    <property type="match status" value="1"/>
</dbReference>
<dbReference type="PRINTS" id="PR00133">
    <property type="entry name" value="GLHYDRLASE3"/>
</dbReference>
<feature type="domain" description="PA14" evidence="4">
    <location>
        <begin position="499"/>
        <end position="673"/>
    </location>
</feature>
<evidence type="ECO:0000256" key="3">
    <source>
        <dbReference type="SAM" id="MobiDB-lite"/>
    </source>
</evidence>
<dbReference type="InterPro" id="IPR050288">
    <property type="entry name" value="Cellulose_deg_GH3"/>
</dbReference>
<protein>
    <submittedName>
        <fullName evidence="5">Beta-glucosidase</fullName>
    </submittedName>
</protein>
<dbReference type="Gene3D" id="2.60.40.10">
    <property type="entry name" value="Immunoglobulins"/>
    <property type="match status" value="1"/>
</dbReference>
<dbReference type="SMART" id="SM01217">
    <property type="entry name" value="Fn3_like"/>
    <property type="match status" value="1"/>
</dbReference>
<dbReference type="GO" id="GO:0005975">
    <property type="term" value="P:carbohydrate metabolic process"/>
    <property type="evidence" value="ECO:0007669"/>
    <property type="project" value="InterPro"/>
</dbReference>
<dbReference type="PROSITE" id="PS00018">
    <property type="entry name" value="EF_HAND_1"/>
    <property type="match status" value="1"/>
</dbReference>
<evidence type="ECO:0000256" key="2">
    <source>
        <dbReference type="ARBA" id="ARBA00022801"/>
    </source>
</evidence>
<dbReference type="InterPro" id="IPR036881">
    <property type="entry name" value="Glyco_hydro_3_C_sf"/>
</dbReference>
<proteinExistence type="inferred from homology"/>
<keyword evidence="2" id="KW-0378">Hydrolase</keyword>
<dbReference type="InterPro" id="IPR018247">
    <property type="entry name" value="EF_Hand_1_Ca_BS"/>
</dbReference>
<evidence type="ECO:0000313" key="5">
    <source>
        <dbReference type="EMBL" id="RMR80322.1"/>
    </source>
</evidence>
<dbReference type="Pfam" id="PF14310">
    <property type="entry name" value="Fn3-like"/>
    <property type="match status" value="1"/>
</dbReference>
<dbReference type="Gene3D" id="3.20.20.300">
    <property type="entry name" value="Glycoside hydrolase, family 3, N-terminal domain"/>
    <property type="match status" value="1"/>
</dbReference>
<dbReference type="PANTHER" id="PTHR42715">
    <property type="entry name" value="BETA-GLUCOSIDASE"/>
    <property type="match status" value="1"/>
</dbReference>
<dbReference type="InterPro" id="IPR036962">
    <property type="entry name" value="Glyco_hydro_3_N_sf"/>
</dbReference>
<accession>A0A3M4XXN5</accession>
<reference evidence="5 6" key="1">
    <citation type="submission" date="2018-08" db="EMBL/GenBank/DDBJ databases">
        <title>Recombination of ecologically and evolutionarily significant loci maintains genetic cohesion in the Pseudomonas syringae species complex.</title>
        <authorList>
            <person name="Dillon M."/>
            <person name="Thakur S."/>
            <person name="Almeida R.N.D."/>
            <person name="Weir B.S."/>
            <person name="Guttman D.S."/>
        </authorList>
    </citation>
    <scope>NUCLEOTIDE SEQUENCE [LARGE SCALE GENOMIC DNA]</scope>
    <source>
        <strain evidence="5 6">ICMP 4996</strain>
    </source>
</reference>
<dbReference type="GO" id="GO:0004553">
    <property type="term" value="F:hydrolase activity, hydrolyzing O-glycosyl compounds"/>
    <property type="evidence" value="ECO:0007669"/>
    <property type="project" value="InterPro"/>
</dbReference>
<dbReference type="InterPro" id="IPR013783">
    <property type="entry name" value="Ig-like_fold"/>
</dbReference>
<dbReference type="InterPro" id="IPR026891">
    <property type="entry name" value="Fn3-like"/>
</dbReference>
<dbReference type="AlphaFoldDB" id="A0A3M4XXN5"/>
<feature type="region of interest" description="Disordered" evidence="3">
    <location>
        <begin position="535"/>
        <end position="565"/>
    </location>
</feature>
<comment type="similarity">
    <text evidence="1">Belongs to the glycosyl hydrolase 3 family.</text>
</comment>
<gene>
    <name evidence="5" type="ORF">ALP78_04286</name>
</gene>
<evidence type="ECO:0000256" key="1">
    <source>
        <dbReference type="ARBA" id="ARBA00005336"/>
    </source>
</evidence>
<dbReference type="InterPro" id="IPR037524">
    <property type="entry name" value="PA14/GLEYA"/>
</dbReference>
<dbReference type="Pfam" id="PF00933">
    <property type="entry name" value="Glyco_hydro_3"/>
    <property type="match status" value="1"/>
</dbReference>
<dbReference type="PROSITE" id="PS51820">
    <property type="entry name" value="PA14"/>
    <property type="match status" value="1"/>
</dbReference>
<name>A0A3M4XXN5_9PSED</name>
<dbReference type="InterPro" id="IPR002772">
    <property type="entry name" value="Glyco_hydro_3_C"/>
</dbReference>
<dbReference type="FunFam" id="2.60.40.10:FF:002156">
    <property type="entry name" value="Beta-glucosidase"/>
    <property type="match status" value="1"/>
</dbReference>
<dbReference type="Pfam" id="PF01915">
    <property type="entry name" value="Glyco_hydro_3_C"/>
    <property type="match status" value="1"/>
</dbReference>
<dbReference type="SMART" id="SM00758">
    <property type="entry name" value="PA14"/>
    <property type="match status" value="1"/>
</dbReference>
<dbReference type="InterPro" id="IPR011658">
    <property type="entry name" value="PA14_dom"/>
</dbReference>
<feature type="compositionally biased region" description="Polar residues" evidence="3">
    <location>
        <begin position="539"/>
        <end position="565"/>
    </location>
</feature>
<comment type="caution">
    <text evidence="5">The sequence shown here is derived from an EMBL/GenBank/DDBJ whole genome shotgun (WGS) entry which is preliminary data.</text>
</comment>
<organism evidence="5 6">
    <name type="scientific">Pseudomonas coronafaciens pv. striafaciens</name>
    <dbReference type="NCBI Taxonomy" id="235276"/>
    <lineage>
        <taxon>Bacteria</taxon>
        <taxon>Pseudomonadati</taxon>
        <taxon>Pseudomonadota</taxon>
        <taxon>Gammaproteobacteria</taxon>
        <taxon>Pseudomonadales</taxon>
        <taxon>Pseudomonadaceae</taxon>
        <taxon>Pseudomonas</taxon>
        <taxon>Pseudomonas coronafaciens</taxon>
    </lineage>
</organism>
<dbReference type="InterPro" id="IPR017853">
    <property type="entry name" value="GH"/>
</dbReference>
<dbReference type="Pfam" id="PF07691">
    <property type="entry name" value="PA14"/>
    <property type="match status" value="1"/>
</dbReference>
<dbReference type="Gene3D" id="3.40.50.1700">
    <property type="entry name" value="Glycoside hydrolase family 3 C-terminal domain"/>
    <property type="match status" value="1"/>
</dbReference>
<dbReference type="SUPFAM" id="SSF56988">
    <property type="entry name" value="Anthrax protective antigen"/>
    <property type="match status" value="1"/>
</dbReference>
<evidence type="ECO:0000313" key="6">
    <source>
        <dbReference type="Proteomes" id="UP000268004"/>
    </source>
</evidence>
<sequence length="980" mass="106446">MQVKKETPNKTNTVTKESYLAPLKQGINATTGNCCPQKSWPKAVNKNAFILRTCAGRQLFETQLESNMNKRKMIGAHSALALLALAVSQVHAADPTVQQGREDRAEKAAQKTLAKMTMEEKLAYIGGTGGWDVKPLTNYGVPQIHGADGGVGVRYTSEGNDQGVVYPSGPNLAATFNPRRAIDLGRALGYDTAVGGYQFITGPGVNLYRMPFGGRAFEYLSGEDPFLGASLAPGVINGIQSRGVWANAKHYAANDQESNRFNLNQTMPERVLREMSLPAFESSSKNGNVAMMMCAFQKVNGEFACESEHLIAQILKKEWGFKGFVQSDYNAVVHGFNAARAGTDLDMMGYQMNSSVLKPHLDAGDLSAATIDDKVRRILKQIYLYKFDSKTPLTTHNMNSSTSNKVALNAAREGIVLLKNQDNLLPLDKQKVKKIAVVGTLAKYSPPTGFGSANVMASHYVSELSGLQQIAPNAKVDFIEGLSLDPSTSAWTTTDATGNEVQGMKAEYFSNTNWSGDAAVTRTEKHVDLDWANDKNLPFESNTSTSDPYTTKGSTAGQLNGDTSSTSIRYTGKVTPTQSGEQVFKVRADGAVRLWVNGKKIIDNGDGKPLPGNSIPPTIPEFAKINLEAGQSYDVKLEYSRRAGYLSTMGGLVGVQLSSASLNAPQDLSGYDAVVVAVGNSNEYEGEGFDHSFDLPEFQNELIQNIAKVNPNTVVTMYGGTGLKMSDWIEQVPAALHAFYPGQNGGQALAEILFGKVNPSGKLPISIERNIEDNPAYASFPKFDNQNTLTDMDYKDDLLLGYRGYEKKGIKPLYPFGYGMSYTTFGYSNIKVTPGVAVGNTPIKVSFDLSNTGKVGGSEVAQLYVGQQNPKVERPIKELKGYKKVFLKPGESKRVTIELNDRSLAYFDEKSKQWVVDADTFNISLGSSSQDIRLNAKLVNSFRQELSTTTSNPLPRSALNSVLVEKPPVKTGGVFKQTVE</sequence>
<dbReference type="EMBL" id="RBSD01000199">
    <property type="protein sequence ID" value="RMR80322.1"/>
    <property type="molecule type" value="Genomic_DNA"/>
</dbReference>
<dbReference type="Proteomes" id="UP000268004">
    <property type="component" value="Unassembled WGS sequence"/>
</dbReference>
<dbReference type="PANTHER" id="PTHR42715:SF10">
    <property type="entry name" value="BETA-GLUCOSIDASE"/>
    <property type="match status" value="1"/>
</dbReference>
<evidence type="ECO:0000259" key="4">
    <source>
        <dbReference type="PROSITE" id="PS51820"/>
    </source>
</evidence>
<dbReference type="FunFam" id="2.60.120.260:FF:000213">
    <property type="entry name" value="Beta-glucosidase"/>
    <property type="match status" value="1"/>
</dbReference>
<dbReference type="InterPro" id="IPR001764">
    <property type="entry name" value="Glyco_hydro_3_N"/>
</dbReference>